<dbReference type="HAMAP" id="MF_01023">
    <property type="entry name" value="HisC_aminotrans_2"/>
    <property type="match status" value="1"/>
</dbReference>
<dbReference type="InterPro" id="IPR015424">
    <property type="entry name" value="PyrdxlP-dep_Trfase"/>
</dbReference>
<evidence type="ECO:0000256" key="5">
    <source>
        <dbReference type="ARBA" id="ARBA00022605"/>
    </source>
</evidence>
<organism evidence="12 13">
    <name type="scientific">Candidatus Syntropharchaeum caldarium</name>
    <dbReference type="NCBI Taxonomy" id="1838285"/>
    <lineage>
        <taxon>Archaea</taxon>
        <taxon>Methanobacteriati</taxon>
        <taxon>Methanobacteriota</taxon>
        <taxon>Stenosarchaea group</taxon>
        <taxon>Methanomicrobia</taxon>
        <taxon>Methanosarcinales</taxon>
        <taxon>ANME-2 cluster</taxon>
        <taxon>Candidatus Syntropharchaeum</taxon>
    </lineage>
</organism>
<dbReference type="CDD" id="cd00609">
    <property type="entry name" value="AAT_like"/>
    <property type="match status" value="1"/>
</dbReference>
<dbReference type="NCBIfam" id="TIGR01141">
    <property type="entry name" value="hisC"/>
    <property type="match status" value="1"/>
</dbReference>
<evidence type="ECO:0000256" key="8">
    <source>
        <dbReference type="ARBA" id="ARBA00023102"/>
    </source>
</evidence>
<evidence type="ECO:0000256" key="4">
    <source>
        <dbReference type="ARBA" id="ARBA00022576"/>
    </source>
</evidence>
<comment type="pathway">
    <text evidence="2 10">Amino-acid biosynthesis; L-histidine biosynthesis; L-histidine from 5-phospho-alpha-D-ribose 1-diphosphate: step 7/9.</text>
</comment>
<dbReference type="InterPro" id="IPR050106">
    <property type="entry name" value="HistidinolP_aminotransfase"/>
</dbReference>
<dbReference type="GO" id="GO:0030170">
    <property type="term" value="F:pyridoxal phosphate binding"/>
    <property type="evidence" value="ECO:0007669"/>
    <property type="project" value="InterPro"/>
</dbReference>
<dbReference type="PROSITE" id="PS00599">
    <property type="entry name" value="AA_TRANSFER_CLASS_2"/>
    <property type="match status" value="1"/>
</dbReference>
<comment type="cofactor">
    <cofactor evidence="1 10">
        <name>pyridoxal 5'-phosphate</name>
        <dbReference type="ChEBI" id="CHEBI:597326"/>
    </cofactor>
</comment>
<protein>
    <recommendedName>
        <fullName evidence="10">Histidinol-phosphate aminotransferase</fullName>
        <ecNumber evidence="10">2.6.1.9</ecNumber>
    </recommendedName>
    <alternativeName>
        <fullName evidence="10">Imidazole acetol-phosphate transaminase</fullName>
    </alternativeName>
</protein>
<evidence type="ECO:0000256" key="3">
    <source>
        <dbReference type="ARBA" id="ARBA00007970"/>
    </source>
</evidence>
<name>A0A1F2P8B7_9EURY</name>
<dbReference type="Gene3D" id="3.40.640.10">
    <property type="entry name" value="Type I PLP-dependent aspartate aminotransferase-like (Major domain)"/>
    <property type="match status" value="1"/>
</dbReference>
<dbReference type="UniPathway" id="UPA00031">
    <property type="reaction ID" value="UER00012"/>
</dbReference>
<dbReference type="EC" id="2.6.1.9" evidence="10"/>
<dbReference type="InterPro" id="IPR004839">
    <property type="entry name" value="Aminotransferase_I/II_large"/>
</dbReference>
<dbReference type="PANTHER" id="PTHR43643">
    <property type="entry name" value="HISTIDINOL-PHOSPHATE AMINOTRANSFERASE 2"/>
    <property type="match status" value="1"/>
</dbReference>
<keyword evidence="7 10" id="KW-0663">Pyridoxal phosphate</keyword>
<evidence type="ECO:0000313" key="12">
    <source>
        <dbReference type="EMBL" id="OFV67242.1"/>
    </source>
</evidence>
<evidence type="ECO:0000256" key="6">
    <source>
        <dbReference type="ARBA" id="ARBA00022679"/>
    </source>
</evidence>
<sequence length="361" mass="39714">MVKVKAQIAEIEQYTPGKTVEDTARAYGLAQARILKLASNENPIGPSKAAIRAILKAAGSVNIYPAADATNLRSAIRSHLGIGFDEENIVCGNGSDGVLEALVHLFIEEGDEALIPIPTFSFYELVLKMHGGNPVFIERDRNFGFTADDLLEKATDRTKIVFIASPNNPTGNSIDEETLREIVENMDALIVVDEAYIEFSSKPSFNELVLEYDNLAVTHTFSKAYGLAGMRVGYGVIPRWLFGYYMRATPPFAVNSLAEMAAIAALEDHRHLDDTVKMIEDGIKYFEESVPFKVFPSDANFVLVDVSPFKSTEVTEALMKQGIIVRDCSGFKGMGDSFIRITVGRAEDNRRVVEALNGYIP</sequence>
<dbReference type="SUPFAM" id="SSF53383">
    <property type="entry name" value="PLP-dependent transferases"/>
    <property type="match status" value="1"/>
</dbReference>
<keyword evidence="6 10" id="KW-0808">Transferase</keyword>
<evidence type="ECO:0000256" key="7">
    <source>
        <dbReference type="ARBA" id="ARBA00022898"/>
    </source>
</evidence>
<accession>A0A1F2P8B7</accession>
<dbReference type="EMBL" id="LYOS01000005">
    <property type="protein sequence ID" value="OFV67242.1"/>
    <property type="molecule type" value="Genomic_DNA"/>
</dbReference>
<dbReference type="GO" id="GO:0000105">
    <property type="term" value="P:L-histidine biosynthetic process"/>
    <property type="evidence" value="ECO:0007669"/>
    <property type="project" value="UniProtKB-UniRule"/>
</dbReference>
<comment type="caution">
    <text evidence="12">The sequence shown here is derived from an EMBL/GenBank/DDBJ whole genome shotgun (WGS) entry which is preliminary data.</text>
</comment>
<gene>
    <name evidence="10" type="primary">hisC</name>
    <name evidence="12" type="ORF">SCAL_001511</name>
</gene>
<evidence type="ECO:0000256" key="9">
    <source>
        <dbReference type="ARBA" id="ARBA00047481"/>
    </source>
</evidence>
<dbReference type="InterPro" id="IPR005861">
    <property type="entry name" value="HisP_aminotrans"/>
</dbReference>
<dbReference type="Proteomes" id="UP000186940">
    <property type="component" value="Unassembled WGS sequence"/>
</dbReference>
<keyword evidence="5 10" id="KW-0028">Amino-acid biosynthesis</keyword>
<comment type="similarity">
    <text evidence="3 10">Belongs to the class-II pyridoxal-phosphate-dependent aminotransferase family. Histidinol-phosphate aminotransferase subfamily.</text>
</comment>
<evidence type="ECO:0000256" key="1">
    <source>
        <dbReference type="ARBA" id="ARBA00001933"/>
    </source>
</evidence>
<evidence type="ECO:0000256" key="2">
    <source>
        <dbReference type="ARBA" id="ARBA00005011"/>
    </source>
</evidence>
<dbReference type="Pfam" id="PF00155">
    <property type="entry name" value="Aminotran_1_2"/>
    <property type="match status" value="1"/>
</dbReference>
<comment type="catalytic activity">
    <reaction evidence="9 10">
        <text>L-histidinol phosphate + 2-oxoglutarate = 3-(imidazol-4-yl)-2-oxopropyl phosphate + L-glutamate</text>
        <dbReference type="Rhea" id="RHEA:23744"/>
        <dbReference type="ChEBI" id="CHEBI:16810"/>
        <dbReference type="ChEBI" id="CHEBI:29985"/>
        <dbReference type="ChEBI" id="CHEBI:57766"/>
        <dbReference type="ChEBI" id="CHEBI:57980"/>
        <dbReference type="EC" id="2.6.1.9"/>
    </reaction>
</comment>
<keyword evidence="8 10" id="KW-0368">Histidine biosynthesis</keyword>
<reference evidence="12" key="1">
    <citation type="submission" date="2016-05" db="EMBL/GenBank/DDBJ databases">
        <title>Microbial consortia oxidize butane by reversing methanogenesis.</title>
        <authorList>
            <person name="Laso-Perez R."/>
            <person name="Richter M."/>
            <person name="Wegener G."/>
            <person name="Musat F."/>
        </authorList>
    </citation>
    <scope>NUCLEOTIDE SEQUENCE [LARGE SCALE GENOMIC DNA]</scope>
    <source>
        <strain evidence="12">BOX2</strain>
    </source>
</reference>
<dbReference type="Gene3D" id="3.90.1150.10">
    <property type="entry name" value="Aspartate Aminotransferase, domain 1"/>
    <property type="match status" value="1"/>
</dbReference>
<evidence type="ECO:0000256" key="10">
    <source>
        <dbReference type="HAMAP-Rule" id="MF_01023"/>
    </source>
</evidence>
<dbReference type="PATRIC" id="fig|1838285.3.peg.1535"/>
<dbReference type="PANTHER" id="PTHR43643:SF6">
    <property type="entry name" value="HISTIDINOL-PHOSPHATE AMINOTRANSFERASE"/>
    <property type="match status" value="1"/>
</dbReference>
<feature type="domain" description="Aminotransferase class I/classII large" evidence="11">
    <location>
        <begin position="34"/>
        <end position="356"/>
    </location>
</feature>
<evidence type="ECO:0000313" key="13">
    <source>
        <dbReference type="Proteomes" id="UP000186940"/>
    </source>
</evidence>
<feature type="modified residue" description="N6-(pyridoxal phosphate)lysine" evidence="10">
    <location>
        <position position="223"/>
    </location>
</feature>
<evidence type="ECO:0000259" key="11">
    <source>
        <dbReference type="Pfam" id="PF00155"/>
    </source>
</evidence>
<dbReference type="InterPro" id="IPR001917">
    <property type="entry name" value="Aminotrans_II_pyridoxalP_BS"/>
</dbReference>
<dbReference type="InterPro" id="IPR015422">
    <property type="entry name" value="PyrdxlP-dep_Trfase_small"/>
</dbReference>
<dbReference type="InterPro" id="IPR015421">
    <property type="entry name" value="PyrdxlP-dep_Trfase_major"/>
</dbReference>
<dbReference type="STRING" id="1838285.SCAL_001511"/>
<dbReference type="AlphaFoldDB" id="A0A1F2P8B7"/>
<dbReference type="GO" id="GO:0004400">
    <property type="term" value="F:histidinol-phosphate transaminase activity"/>
    <property type="evidence" value="ECO:0007669"/>
    <property type="project" value="UniProtKB-UniRule"/>
</dbReference>
<keyword evidence="13" id="KW-1185">Reference proteome</keyword>
<proteinExistence type="inferred from homology"/>
<keyword evidence="4 10" id="KW-0032">Aminotransferase</keyword>